<dbReference type="Proteomes" id="UP001159405">
    <property type="component" value="Unassembled WGS sequence"/>
</dbReference>
<proteinExistence type="predicted"/>
<dbReference type="EMBL" id="CALNXK010000066">
    <property type="protein sequence ID" value="CAH3141368.1"/>
    <property type="molecule type" value="Genomic_DNA"/>
</dbReference>
<sequence>MASAFPPSAKRARTAAEAPSVRKQGKEVSIPWDEICPTFISEWLDTFSKANNTTRDILLASVLPTVACLMGPSTVKVDCRIRAETVNLYMICLCDPGAGKSPAFQHGCAQPIRLHVEAKEDNPLFVDEFTEAGLFRQLKSTPGHKAIIGKEEASQFFEQLLGASREKSRIDMERMIQLYDGSTWVYTRGDKSAHQVIDSPGVSVSGYSQPNRFFPIYVKLKERQDGAVDRILMYQPLPHRLAARETRDFITKLNHSEVKDLRAMYSAIYEFSHSENGPATYSPDRAGNARYEEFIDGISASLNSQWARNICPEDVSKDDRHVLRLAAVLHVLYDQLTKFLQGQEKSPPSQVISSTTIQRSITLCKYFTAQRRILDQLVSSDSETAPADNYERQRRILLCKGPFVSTRLAQRNFSGNARPSAAVLSDTMQILATDGFGTVKTIERSTVFFKKLPADLSDDVLAMYEVPRERYLLAFNERADKSIINKDLFNRFLTHSPHEDRLKNEHGITPEDD</sequence>
<feature type="region of interest" description="Disordered" evidence="1">
    <location>
        <begin position="1"/>
        <end position="20"/>
    </location>
</feature>
<comment type="caution">
    <text evidence="2">The sequence shown here is derived from an EMBL/GenBank/DDBJ whole genome shotgun (WGS) entry which is preliminary data.</text>
</comment>
<name>A0ABN8PD21_9CNID</name>
<protein>
    <recommendedName>
        <fullName evidence="4">DUF3987 domain-containing protein</fullName>
    </recommendedName>
</protein>
<evidence type="ECO:0000256" key="1">
    <source>
        <dbReference type="SAM" id="MobiDB-lite"/>
    </source>
</evidence>
<keyword evidence="3" id="KW-1185">Reference proteome</keyword>
<organism evidence="2 3">
    <name type="scientific">Porites lobata</name>
    <dbReference type="NCBI Taxonomy" id="104759"/>
    <lineage>
        <taxon>Eukaryota</taxon>
        <taxon>Metazoa</taxon>
        <taxon>Cnidaria</taxon>
        <taxon>Anthozoa</taxon>
        <taxon>Hexacorallia</taxon>
        <taxon>Scleractinia</taxon>
        <taxon>Fungiina</taxon>
        <taxon>Poritidae</taxon>
        <taxon>Porites</taxon>
    </lineage>
</organism>
<evidence type="ECO:0008006" key="4">
    <source>
        <dbReference type="Google" id="ProtNLM"/>
    </source>
</evidence>
<dbReference type="InterPro" id="IPR025048">
    <property type="entry name" value="DUF3987"/>
</dbReference>
<accession>A0ABN8PD21</accession>
<gene>
    <name evidence="2" type="ORF">PLOB_00041781</name>
</gene>
<reference evidence="2 3" key="1">
    <citation type="submission" date="2022-05" db="EMBL/GenBank/DDBJ databases">
        <authorList>
            <consortium name="Genoscope - CEA"/>
            <person name="William W."/>
        </authorList>
    </citation>
    <scope>NUCLEOTIDE SEQUENCE [LARGE SCALE GENOMIC DNA]</scope>
</reference>
<evidence type="ECO:0000313" key="3">
    <source>
        <dbReference type="Proteomes" id="UP001159405"/>
    </source>
</evidence>
<dbReference type="Pfam" id="PF13148">
    <property type="entry name" value="DUF3987"/>
    <property type="match status" value="1"/>
</dbReference>
<evidence type="ECO:0000313" key="2">
    <source>
        <dbReference type="EMBL" id="CAH3141368.1"/>
    </source>
</evidence>